<dbReference type="GeneID" id="59374434"/>
<evidence type="ECO:0000256" key="1">
    <source>
        <dbReference type="SAM" id="Coils"/>
    </source>
</evidence>
<dbReference type="EMBL" id="JACETU010000003">
    <property type="protein sequence ID" value="KAF7432674.1"/>
    <property type="molecule type" value="Genomic_DNA"/>
</dbReference>
<keyword evidence="3" id="KW-1185">Reference proteome</keyword>
<protein>
    <submittedName>
        <fullName evidence="2">Uncharacterized protein</fullName>
    </submittedName>
</protein>
<keyword evidence="1" id="KW-0175">Coiled coil</keyword>
<gene>
    <name evidence="2" type="ORF">PC9H_004616</name>
</gene>
<evidence type="ECO:0000313" key="3">
    <source>
        <dbReference type="Proteomes" id="UP000623687"/>
    </source>
</evidence>
<dbReference type="VEuPathDB" id="FungiDB:PC9H_004616"/>
<reference evidence="2" key="1">
    <citation type="submission" date="2019-07" db="EMBL/GenBank/DDBJ databases">
        <authorList>
            <person name="Palmer J.M."/>
        </authorList>
    </citation>
    <scope>NUCLEOTIDE SEQUENCE</scope>
    <source>
        <strain evidence="2">PC9</strain>
    </source>
</reference>
<dbReference type="RefSeq" id="XP_036632701.1">
    <property type="nucleotide sequence ID" value="XM_036774199.1"/>
</dbReference>
<comment type="caution">
    <text evidence="2">The sequence shown here is derived from an EMBL/GenBank/DDBJ whole genome shotgun (WGS) entry which is preliminary data.</text>
</comment>
<proteinExistence type="predicted"/>
<evidence type="ECO:0000313" key="2">
    <source>
        <dbReference type="EMBL" id="KAF7432674.1"/>
    </source>
</evidence>
<sequence length="107" mass="12189">MLALFSYTSARHICGSSSQRMVSETNWIRKALVIQRKLNVRHRLGDAREMVQALREVNGEQSGGIEMNLIVGAEKMFRIFKEAEDRAEAAEQAASTEKVEQWKVHID</sequence>
<organism evidence="2 3">
    <name type="scientific">Pleurotus ostreatus</name>
    <name type="common">Oyster mushroom</name>
    <name type="synonym">White-rot fungus</name>
    <dbReference type="NCBI Taxonomy" id="5322"/>
    <lineage>
        <taxon>Eukaryota</taxon>
        <taxon>Fungi</taxon>
        <taxon>Dikarya</taxon>
        <taxon>Basidiomycota</taxon>
        <taxon>Agaricomycotina</taxon>
        <taxon>Agaricomycetes</taxon>
        <taxon>Agaricomycetidae</taxon>
        <taxon>Agaricales</taxon>
        <taxon>Pleurotineae</taxon>
        <taxon>Pleurotaceae</taxon>
        <taxon>Pleurotus</taxon>
    </lineage>
</organism>
<name>A0A8H6ZXK2_PLEOS</name>
<dbReference type="AlphaFoldDB" id="A0A8H6ZXK2"/>
<feature type="coiled-coil region" evidence="1">
    <location>
        <begin position="73"/>
        <end position="100"/>
    </location>
</feature>
<accession>A0A8H6ZXK2</accession>
<dbReference type="Proteomes" id="UP000623687">
    <property type="component" value="Unassembled WGS sequence"/>
</dbReference>